<protein>
    <recommendedName>
        <fullName evidence="6">Outer membrane lipoprotein carrier protein LolA</fullName>
    </recommendedName>
</protein>
<dbReference type="Proteomes" id="UP000001302">
    <property type="component" value="Chromosome"/>
</dbReference>
<reference evidence="5" key="1">
    <citation type="submission" date="2010-08" db="EMBL/GenBank/DDBJ databases">
        <title>Genome sequence of Parvularcula bermudensis HTCC2503.</title>
        <authorList>
            <person name="Kang D.-M."/>
            <person name="Oh H.-M."/>
            <person name="Cho J.-C."/>
        </authorList>
    </citation>
    <scope>NUCLEOTIDE SEQUENCE [LARGE SCALE GENOMIC DNA]</scope>
    <source>
        <strain evidence="5">ATCC BAA-594 / HTCC2503 / KCTC 12087</strain>
    </source>
</reference>
<reference evidence="4 5" key="2">
    <citation type="journal article" date="2011" name="J. Bacteriol.">
        <title>Complete genome sequence of strain HTCC2503T of Parvularcula bermudensis, the type species of the order "Parvularculales" in the class Alphaproteobacteria.</title>
        <authorList>
            <person name="Oh H.M."/>
            <person name="Kang I."/>
            <person name="Vergin K.L."/>
            <person name="Kang D."/>
            <person name="Rhee K.H."/>
            <person name="Giovannoni S.J."/>
            <person name="Cho J.C."/>
        </authorList>
    </citation>
    <scope>NUCLEOTIDE SEQUENCE [LARGE SCALE GENOMIC DNA]</scope>
    <source>
        <strain evidence="5">ATCC BAA-594 / HTCC2503 / KCTC 12087</strain>
    </source>
</reference>
<proteinExistence type="predicted"/>
<dbReference type="Gene3D" id="2.50.20.10">
    <property type="entry name" value="Lipoprotein localisation LolA/LolB/LppX"/>
    <property type="match status" value="1"/>
</dbReference>
<feature type="region of interest" description="Disordered" evidence="2">
    <location>
        <begin position="21"/>
        <end position="61"/>
    </location>
</feature>
<evidence type="ECO:0000256" key="1">
    <source>
        <dbReference type="ARBA" id="ARBA00022729"/>
    </source>
</evidence>
<organism evidence="4 5">
    <name type="scientific">Parvularcula bermudensis (strain ATCC BAA-594 / HTCC2503 / KCTC 12087)</name>
    <dbReference type="NCBI Taxonomy" id="314260"/>
    <lineage>
        <taxon>Bacteria</taxon>
        <taxon>Pseudomonadati</taxon>
        <taxon>Pseudomonadota</taxon>
        <taxon>Alphaproteobacteria</taxon>
        <taxon>Parvularculales</taxon>
        <taxon>Parvularculaceae</taxon>
        <taxon>Parvularcula</taxon>
    </lineage>
</organism>
<gene>
    <name evidence="4" type="ordered locus">PB2503_04122</name>
</gene>
<dbReference type="RefSeq" id="WP_013299873.1">
    <property type="nucleotide sequence ID" value="NC_014414.1"/>
</dbReference>
<dbReference type="SUPFAM" id="SSF89392">
    <property type="entry name" value="Prokaryotic lipoproteins and lipoprotein localization factors"/>
    <property type="match status" value="1"/>
</dbReference>
<evidence type="ECO:0008006" key="6">
    <source>
        <dbReference type="Google" id="ProtNLM"/>
    </source>
</evidence>
<dbReference type="STRING" id="314260.PB2503_04122"/>
<dbReference type="OrthoDB" id="9800501at2"/>
<dbReference type="HOGENOM" id="CLU_979515_0_0_5"/>
<keyword evidence="5" id="KW-1185">Reference proteome</keyword>
<dbReference type="PANTHER" id="PTHR35869:SF1">
    <property type="entry name" value="OUTER-MEMBRANE LIPOPROTEIN CARRIER PROTEIN"/>
    <property type="match status" value="1"/>
</dbReference>
<evidence type="ECO:0000256" key="3">
    <source>
        <dbReference type="SAM" id="SignalP"/>
    </source>
</evidence>
<evidence type="ECO:0000256" key="2">
    <source>
        <dbReference type="SAM" id="MobiDB-lite"/>
    </source>
</evidence>
<dbReference type="Pfam" id="PF03548">
    <property type="entry name" value="LolA"/>
    <property type="match status" value="1"/>
</dbReference>
<dbReference type="AlphaFoldDB" id="E0TEL6"/>
<feature type="region of interest" description="Disordered" evidence="2">
    <location>
        <begin position="75"/>
        <end position="95"/>
    </location>
</feature>
<dbReference type="InterPro" id="IPR029046">
    <property type="entry name" value="LolA/LolB/LppX"/>
</dbReference>
<evidence type="ECO:0000313" key="4">
    <source>
        <dbReference type="EMBL" id="ADM08899.1"/>
    </source>
</evidence>
<feature type="chain" id="PRO_5003140687" description="Outer membrane lipoprotein carrier protein LolA" evidence="3">
    <location>
        <begin position="18"/>
        <end position="284"/>
    </location>
</feature>
<dbReference type="KEGG" id="pbr:PB2503_04122"/>
<feature type="signal peptide" evidence="3">
    <location>
        <begin position="1"/>
        <end position="17"/>
    </location>
</feature>
<keyword evidence="1 3" id="KW-0732">Signal</keyword>
<dbReference type="eggNOG" id="COG2834">
    <property type="taxonomic scope" value="Bacteria"/>
</dbReference>
<dbReference type="EMBL" id="CP002156">
    <property type="protein sequence ID" value="ADM08899.1"/>
    <property type="molecule type" value="Genomic_DNA"/>
</dbReference>
<sequence length="284" mass="29863">MIFSILSALWLAGAGQAAVGQDPASEAPQTELGASQSIGEATVDLSTDAPGEGRPGYAAPAPALTVDDAADLPELTGDAAAPTSPDETPTQTQSVASSSAAFASLSNAEIFDKAVVSLESIDRLQAAFAQRSPSGGVYSGTLYLDRPGKLRFEYDDPSPQLIVATGGLVYVHDEDLKTTDSYPVGETPLSLLLSERIDTQSAVLRGVQRYEDRVAVTVRSTDDAVTGDLTLIFTAPDMALRSWIVTETDGSRTVVDLSNVTAPQRLANRLFRIPQSGGTFLNRD</sequence>
<accession>E0TEL6</accession>
<dbReference type="CDD" id="cd16325">
    <property type="entry name" value="LolA"/>
    <property type="match status" value="1"/>
</dbReference>
<dbReference type="PANTHER" id="PTHR35869">
    <property type="entry name" value="OUTER-MEMBRANE LIPOPROTEIN CARRIER PROTEIN"/>
    <property type="match status" value="1"/>
</dbReference>
<dbReference type="InterPro" id="IPR004564">
    <property type="entry name" value="OM_lipoprot_carrier_LolA-like"/>
</dbReference>
<evidence type="ECO:0000313" key="5">
    <source>
        <dbReference type="Proteomes" id="UP000001302"/>
    </source>
</evidence>
<name>E0TEL6_PARBH</name>